<comment type="caution">
    <text evidence="1">The sequence shown here is derived from an EMBL/GenBank/DDBJ whole genome shotgun (WGS) entry which is preliminary data.</text>
</comment>
<organism evidence="1 2">
    <name type="scientific">Caerostris extrusa</name>
    <name type="common">Bark spider</name>
    <name type="synonym">Caerostris bankana</name>
    <dbReference type="NCBI Taxonomy" id="172846"/>
    <lineage>
        <taxon>Eukaryota</taxon>
        <taxon>Metazoa</taxon>
        <taxon>Ecdysozoa</taxon>
        <taxon>Arthropoda</taxon>
        <taxon>Chelicerata</taxon>
        <taxon>Arachnida</taxon>
        <taxon>Araneae</taxon>
        <taxon>Araneomorphae</taxon>
        <taxon>Entelegynae</taxon>
        <taxon>Araneoidea</taxon>
        <taxon>Araneidae</taxon>
        <taxon>Caerostris</taxon>
    </lineage>
</organism>
<dbReference type="AlphaFoldDB" id="A0AAV4W4Q5"/>
<dbReference type="EMBL" id="BPLR01015545">
    <property type="protein sequence ID" value="GIY76874.1"/>
    <property type="molecule type" value="Genomic_DNA"/>
</dbReference>
<name>A0AAV4W4Q5_CAEEX</name>
<evidence type="ECO:0000313" key="2">
    <source>
        <dbReference type="Proteomes" id="UP001054945"/>
    </source>
</evidence>
<reference evidence="1 2" key="1">
    <citation type="submission" date="2021-06" db="EMBL/GenBank/DDBJ databases">
        <title>Caerostris extrusa draft genome.</title>
        <authorList>
            <person name="Kono N."/>
            <person name="Arakawa K."/>
        </authorList>
    </citation>
    <scope>NUCLEOTIDE SEQUENCE [LARGE SCALE GENOMIC DNA]</scope>
</reference>
<dbReference type="Proteomes" id="UP001054945">
    <property type="component" value="Unassembled WGS sequence"/>
</dbReference>
<proteinExistence type="predicted"/>
<accession>A0AAV4W4Q5</accession>
<evidence type="ECO:0000313" key="1">
    <source>
        <dbReference type="EMBL" id="GIY76874.1"/>
    </source>
</evidence>
<protein>
    <submittedName>
        <fullName evidence="1">Uncharacterized protein</fullName>
    </submittedName>
</protein>
<sequence>MGEWGMWGGSPLRRPIDRACGGRVRGAPPCRAFKERALLESRSLLSVFDDLSLSLSLSLSSRLPFERIKKLFEFGKDYLYLEQENLSVSEYPYEPLNTFSV</sequence>
<keyword evidence="2" id="KW-1185">Reference proteome</keyword>
<gene>
    <name evidence="1" type="ORF">CEXT_205691</name>
</gene>